<organism evidence="1 2">
    <name type="scientific">Cotesia glomerata</name>
    <name type="common">Lepidopteran parasitic wasp</name>
    <name type="synonym">Apanteles glomeratus</name>
    <dbReference type="NCBI Taxonomy" id="32391"/>
    <lineage>
        <taxon>Eukaryota</taxon>
        <taxon>Metazoa</taxon>
        <taxon>Ecdysozoa</taxon>
        <taxon>Arthropoda</taxon>
        <taxon>Hexapoda</taxon>
        <taxon>Insecta</taxon>
        <taxon>Pterygota</taxon>
        <taxon>Neoptera</taxon>
        <taxon>Endopterygota</taxon>
        <taxon>Hymenoptera</taxon>
        <taxon>Apocrita</taxon>
        <taxon>Ichneumonoidea</taxon>
        <taxon>Braconidae</taxon>
        <taxon>Microgastrinae</taxon>
        <taxon>Cotesia</taxon>
    </lineage>
</organism>
<proteinExistence type="predicted"/>
<evidence type="ECO:0000313" key="1">
    <source>
        <dbReference type="EMBL" id="KAH0543487.1"/>
    </source>
</evidence>
<gene>
    <name evidence="1" type="ORF">KQX54_000537</name>
</gene>
<dbReference type="AlphaFoldDB" id="A0AAV7I5L9"/>
<dbReference type="EMBL" id="JAHXZJ010002318">
    <property type="protein sequence ID" value="KAH0543487.1"/>
    <property type="molecule type" value="Genomic_DNA"/>
</dbReference>
<reference evidence="1 2" key="1">
    <citation type="journal article" date="2021" name="J. Hered.">
        <title>A chromosome-level genome assembly of the parasitoid wasp, Cotesia glomerata (Hymenoptera: Braconidae).</title>
        <authorList>
            <person name="Pinto B.J."/>
            <person name="Weis J.J."/>
            <person name="Gamble T."/>
            <person name="Ode P.J."/>
            <person name="Paul R."/>
            <person name="Zaspel J.M."/>
        </authorList>
    </citation>
    <scope>NUCLEOTIDE SEQUENCE [LARGE SCALE GENOMIC DNA]</scope>
    <source>
        <strain evidence="1">CgM1</strain>
    </source>
</reference>
<dbReference type="Proteomes" id="UP000826195">
    <property type="component" value="Unassembled WGS sequence"/>
</dbReference>
<evidence type="ECO:0000313" key="2">
    <source>
        <dbReference type="Proteomes" id="UP000826195"/>
    </source>
</evidence>
<protein>
    <submittedName>
        <fullName evidence="1">Uncharacterized protein</fullName>
    </submittedName>
</protein>
<accession>A0AAV7I5L9</accession>
<comment type="caution">
    <text evidence="1">The sequence shown here is derived from an EMBL/GenBank/DDBJ whole genome shotgun (WGS) entry which is preliminary data.</text>
</comment>
<sequence>MLLASFPIRTSSRQDVARDFVPKNFEMAAVNRRGDVRRIYRIERIRETRLKGTKKESAGIKRKLTEIRHRCTRSISKAIGSSNKVRVLFWGQMATVHSANIRDRSVKF</sequence>
<keyword evidence="2" id="KW-1185">Reference proteome</keyword>
<name>A0AAV7I5L9_COTGL</name>